<evidence type="ECO:0000313" key="2">
    <source>
        <dbReference type="EMBL" id="GAJ04714.1"/>
    </source>
</evidence>
<feature type="region of interest" description="Disordered" evidence="1">
    <location>
        <begin position="1"/>
        <end position="33"/>
    </location>
</feature>
<evidence type="ECO:0000256" key="1">
    <source>
        <dbReference type="SAM" id="MobiDB-lite"/>
    </source>
</evidence>
<protein>
    <submittedName>
        <fullName evidence="2">Uncharacterized protein</fullName>
    </submittedName>
</protein>
<dbReference type="AlphaFoldDB" id="X1THF2"/>
<name>X1THF2_9ZZZZ</name>
<reference evidence="2" key="1">
    <citation type="journal article" date="2014" name="Front. Microbiol.">
        <title>High frequency of phylogenetically diverse reductive dehalogenase-homologous genes in deep subseafloor sedimentary metagenomes.</title>
        <authorList>
            <person name="Kawai M."/>
            <person name="Futagami T."/>
            <person name="Toyoda A."/>
            <person name="Takaki Y."/>
            <person name="Nishi S."/>
            <person name="Hori S."/>
            <person name="Arai W."/>
            <person name="Tsubouchi T."/>
            <person name="Morono Y."/>
            <person name="Uchiyama I."/>
            <person name="Ito T."/>
            <person name="Fujiyama A."/>
            <person name="Inagaki F."/>
            <person name="Takami H."/>
        </authorList>
    </citation>
    <scope>NUCLEOTIDE SEQUENCE</scope>
    <source>
        <strain evidence="2">Expedition CK06-06</strain>
    </source>
</reference>
<dbReference type="EMBL" id="BARW01032969">
    <property type="protein sequence ID" value="GAJ04714.1"/>
    <property type="molecule type" value="Genomic_DNA"/>
</dbReference>
<organism evidence="2">
    <name type="scientific">marine sediment metagenome</name>
    <dbReference type="NCBI Taxonomy" id="412755"/>
    <lineage>
        <taxon>unclassified sequences</taxon>
        <taxon>metagenomes</taxon>
        <taxon>ecological metagenomes</taxon>
    </lineage>
</organism>
<accession>X1THF2</accession>
<gene>
    <name evidence="2" type="ORF">S12H4_52044</name>
</gene>
<sequence>MVPPLAHSPEYDQSNQPVDEQNRGDAQEIPIVP</sequence>
<proteinExistence type="predicted"/>
<feature type="non-terminal residue" evidence="2">
    <location>
        <position position="33"/>
    </location>
</feature>
<comment type="caution">
    <text evidence="2">The sequence shown here is derived from an EMBL/GenBank/DDBJ whole genome shotgun (WGS) entry which is preliminary data.</text>
</comment>